<dbReference type="InterPro" id="IPR013815">
    <property type="entry name" value="ATP_grasp_subdomain_1"/>
</dbReference>
<feature type="non-terminal residue" evidence="6">
    <location>
        <position position="153"/>
    </location>
</feature>
<protein>
    <submittedName>
        <fullName evidence="6">30S ribosomal protein S6--L-glutamate ligase</fullName>
    </submittedName>
</protein>
<feature type="non-terminal residue" evidence="6">
    <location>
        <position position="1"/>
    </location>
</feature>
<reference evidence="6 7" key="1">
    <citation type="submission" date="2017-11" db="EMBL/GenBank/DDBJ databases">
        <title>Evolution of Phototrophy in the Chloroflexi Phylum Driven by Horizontal Gene Transfer.</title>
        <authorList>
            <person name="Ward L.M."/>
            <person name="Hemp J."/>
            <person name="Shih P.M."/>
            <person name="Mcglynn S.E."/>
            <person name="Fischer W."/>
        </authorList>
    </citation>
    <scope>NUCLEOTIDE SEQUENCE [LARGE SCALE GENOMIC DNA]</scope>
    <source>
        <strain evidence="6">JP3_7</strain>
    </source>
</reference>
<keyword evidence="6" id="KW-0689">Ribosomal protein</keyword>
<keyword evidence="1" id="KW-0479">Metal-binding</keyword>
<dbReference type="GO" id="GO:0005737">
    <property type="term" value="C:cytoplasm"/>
    <property type="evidence" value="ECO:0007669"/>
    <property type="project" value="TreeGrafter"/>
</dbReference>
<dbReference type="InterPro" id="IPR013651">
    <property type="entry name" value="ATP-grasp_RimK-type"/>
</dbReference>
<dbReference type="InterPro" id="IPR011761">
    <property type="entry name" value="ATP-grasp"/>
</dbReference>
<dbReference type="Gene3D" id="3.30.1490.20">
    <property type="entry name" value="ATP-grasp fold, A domain"/>
    <property type="match status" value="1"/>
</dbReference>
<name>A0A2M8Q7H2_9CHLR</name>
<dbReference type="GO" id="GO:0009432">
    <property type="term" value="P:SOS response"/>
    <property type="evidence" value="ECO:0007669"/>
    <property type="project" value="TreeGrafter"/>
</dbReference>
<keyword evidence="2 4" id="KW-0547">Nucleotide-binding</keyword>
<dbReference type="PANTHER" id="PTHR21621">
    <property type="entry name" value="RIBOSOMAL PROTEIN S6 MODIFICATION PROTEIN"/>
    <property type="match status" value="1"/>
</dbReference>
<keyword evidence="6" id="KW-0687">Ribonucleoprotein</keyword>
<dbReference type="GO" id="GO:0005524">
    <property type="term" value="F:ATP binding"/>
    <property type="evidence" value="ECO:0007669"/>
    <property type="project" value="UniProtKB-UniRule"/>
</dbReference>
<dbReference type="Proteomes" id="UP000230790">
    <property type="component" value="Unassembled WGS sequence"/>
</dbReference>
<dbReference type="Pfam" id="PF08443">
    <property type="entry name" value="RimK"/>
    <property type="match status" value="1"/>
</dbReference>
<feature type="domain" description="ATP-grasp" evidence="5">
    <location>
        <begin position="35"/>
        <end position="114"/>
    </location>
</feature>
<evidence type="ECO:0000256" key="3">
    <source>
        <dbReference type="ARBA" id="ARBA00022840"/>
    </source>
</evidence>
<evidence type="ECO:0000313" key="7">
    <source>
        <dbReference type="Proteomes" id="UP000230790"/>
    </source>
</evidence>
<dbReference type="AlphaFoldDB" id="A0A2M8Q7H2"/>
<dbReference type="EMBL" id="PGTN01000805">
    <property type="protein sequence ID" value="PJF45735.1"/>
    <property type="molecule type" value="Genomic_DNA"/>
</dbReference>
<dbReference type="FunFam" id="3.30.1490.20:FF:000025">
    <property type="entry name" value="Alpha-aminoadipate--LysW ligase LysX protein"/>
    <property type="match status" value="1"/>
</dbReference>
<sequence length="153" mass="16830">HGRALYSLRILNDQGVKTVNTALVADNCGNKLQTTSALTAAGIPQPRCLVAYTQESALEAIEMLGYPVVLKPAVGSWGRLLSKINDREAAEAILEHKEVLGSYHHSIFYIQEYIHKPLRDIRAFVVGDETIAAIYRTSEHWITNTARGGKASN</sequence>
<dbReference type="SUPFAM" id="SSF56059">
    <property type="entry name" value="Glutathione synthetase ATP-binding domain-like"/>
    <property type="match status" value="1"/>
</dbReference>
<dbReference type="GO" id="GO:0018169">
    <property type="term" value="F:ribosomal S6-glutamic acid ligase activity"/>
    <property type="evidence" value="ECO:0007669"/>
    <property type="project" value="TreeGrafter"/>
</dbReference>
<dbReference type="InterPro" id="IPR004666">
    <property type="entry name" value="Rp_bS6_RimK/Lys_biosynth_LsyX"/>
</dbReference>
<dbReference type="GO" id="GO:0046872">
    <property type="term" value="F:metal ion binding"/>
    <property type="evidence" value="ECO:0007669"/>
    <property type="project" value="UniProtKB-KW"/>
</dbReference>
<evidence type="ECO:0000256" key="1">
    <source>
        <dbReference type="ARBA" id="ARBA00022723"/>
    </source>
</evidence>
<gene>
    <name evidence="6" type="ORF">CUN48_17375</name>
</gene>
<dbReference type="NCBIfam" id="TIGR00768">
    <property type="entry name" value="rimK_fam"/>
    <property type="match status" value="1"/>
</dbReference>
<dbReference type="PROSITE" id="PS50975">
    <property type="entry name" value="ATP_GRASP"/>
    <property type="match status" value="1"/>
</dbReference>
<dbReference type="PANTHER" id="PTHR21621:SF0">
    <property type="entry name" value="BETA-CITRYLGLUTAMATE SYNTHASE B-RELATED"/>
    <property type="match status" value="1"/>
</dbReference>
<dbReference type="Gene3D" id="3.30.470.20">
    <property type="entry name" value="ATP-grasp fold, B domain"/>
    <property type="match status" value="1"/>
</dbReference>
<evidence type="ECO:0000256" key="2">
    <source>
        <dbReference type="ARBA" id="ARBA00022741"/>
    </source>
</evidence>
<organism evidence="6 7">
    <name type="scientific">Candidatus Thermofonsia Clade 3 bacterium</name>
    <dbReference type="NCBI Taxonomy" id="2364212"/>
    <lineage>
        <taxon>Bacteria</taxon>
        <taxon>Bacillati</taxon>
        <taxon>Chloroflexota</taxon>
        <taxon>Candidatus Thermofontia</taxon>
        <taxon>Candidatus Thermofonsia Clade 3</taxon>
    </lineage>
</organism>
<comment type="caution">
    <text evidence="6">The sequence shown here is derived from an EMBL/GenBank/DDBJ whole genome shotgun (WGS) entry which is preliminary data.</text>
</comment>
<dbReference type="Gene3D" id="3.40.50.20">
    <property type="match status" value="1"/>
</dbReference>
<evidence type="ECO:0000313" key="6">
    <source>
        <dbReference type="EMBL" id="PJF45735.1"/>
    </source>
</evidence>
<accession>A0A2M8Q7H2</accession>
<evidence type="ECO:0000256" key="4">
    <source>
        <dbReference type="PROSITE-ProRule" id="PRU00409"/>
    </source>
</evidence>
<evidence type="ECO:0000259" key="5">
    <source>
        <dbReference type="PROSITE" id="PS50975"/>
    </source>
</evidence>
<dbReference type="GO" id="GO:0005840">
    <property type="term" value="C:ribosome"/>
    <property type="evidence" value="ECO:0007669"/>
    <property type="project" value="UniProtKB-KW"/>
</dbReference>
<keyword evidence="6" id="KW-0436">Ligase</keyword>
<keyword evidence="3 4" id="KW-0067">ATP-binding</keyword>
<proteinExistence type="predicted"/>